<dbReference type="GO" id="GO:0007031">
    <property type="term" value="P:peroxisome organization"/>
    <property type="evidence" value="ECO:0007669"/>
    <property type="project" value="UniProtKB-ARBA"/>
</dbReference>
<feature type="region of interest" description="Disordered" evidence="5">
    <location>
        <begin position="248"/>
        <end position="283"/>
    </location>
</feature>
<dbReference type="Proteomes" id="UP000054251">
    <property type="component" value="Unassembled WGS sequence"/>
</dbReference>
<comment type="caution">
    <text evidence="8">The sequence shown here is derived from an EMBL/GenBank/DDBJ whole genome shotgun (WGS) entry which is preliminary data.</text>
</comment>
<dbReference type="Pfam" id="PF06398">
    <property type="entry name" value="Pex24p"/>
    <property type="match status" value="1"/>
</dbReference>
<keyword evidence="3 6" id="KW-1133">Transmembrane helix</keyword>
<gene>
    <name evidence="8" type="ORF">AC631_04845</name>
</gene>
<organism evidence="8 9">
    <name type="scientific">Debaryomyces fabryi</name>
    <dbReference type="NCBI Taxonomy" id="58627"/>
    <lineage>
        <taxon>Eukaryota</taxon>
        <taxon>Fungi</taxon>
        <taxon>Dikarya</taxon>
        <taxon>Ascomycota</taxon>
        <taxon>Saccharomycotina</taxon>
        <taxon>Pichiomycetes</taxon>
        <taxon>Debaryomycetaceae</taxon>
        <taxon>Debaryomyces</taxon>
    </lineage>
</organism>
<evidence type="ECO:0000256" key="4">
    <source>
        <dbReference type="ARBA" id="ARBA00023136"/>
    </source>
</evidence>
<dbReference type="GO" id="GO:0005778">
    <property type="term" value="C:peroxisomal membrane"/>
    <property type="evidence" value="ECO:0007669"/>
    <property type="project" value="TreeGrafter"/>
</dbReference>
<keyword evidence="2 6" id="KW-0812">Transmembrane</keyword>
<keyword evidence="4 6" id="KW-0472">Membrane</keyword>
<dbReference type="EMBL" id="LMYN01000147">
    <property type="protein sequence ID" value="KRZ99385.1"/>
    <property type="molecule type" value="Genomic_DNA"/>
</dbReference>
<dbReference type="OrthoDB" id="74314at2759"/>
<dbReference type="InterPro" id="IPR052816">
    <property type="entry name" value="Peroxisomal_Membrane_PEX28-32"/>
</dbReference>
<evidence type="ECO:0000256" key="2">
    <source>
        <dbReference type="ARBA" id="ARBA00022692"/>
    </source>
</evidence>
<proteinExistence type="predicted"/>
<dbReference type="AlphaFoldDB" id="A0A0V1PTC1"/>
<dbReference type="InterPro" id="IPR010482">
    <property type="entry name" value="TECPR1-like_DysF"/>
</dbReference>
<evidence type="ECO:0000256" key="5">
    <source>
        <dbReference type="SAM" id="MobiDB-lite"/>
    </source>
</evidence>
<dbReference type="PANTHER" id="PTHR28304">
    <property type="entry name" value="PEROXISOMAL MEMBRANE PROTEIN PEX29"/>
    <property type="match status" value="1"/>
</dbReference>
<feature type="transmembrane region" description="Helical" evidence="6">
    <location>
        <begin position="344"/>
        <end position="363"/>
    </location>
</feature>
<feature type="domain" description="TECPR1-like DysF" evidence="7">
    <location>
        <begin position="132"/>
        <end position="549"/>
    </location>
</feature>
<evidence type="ECO:0000259" key="7">
    <source>
        <dbReference type="Pfam" id="PF06398"/>
    </source>
</evidence>
<comment type="subcellular location">
    <subcellularLocation>
        <location evidence="1">Membrane</location>
        <topology evidence="1">Multi-pass membrane protein</topology>
    </subcellularLocation>
</comment>
<protein>
    <recommendedName>
        <fullName evidence="7">TECPR1-like DysF domain-containing protein</fullName>
    </recommendedName>
</protein>
<reference evidence="8 9" key="1">
    <citation type="submission" date="2015-11" db="EMBL/GenBank/DDBJ databases">
        <title>The genome of Debaryomyces fabryi.</title>
        <authorList>
            <person name="Tafer H."/>
            <person name="Lopandic K."/>
        </authorList>
    </citation>
    <scope>NUCLEOTIDE SEQUENCE [LARGE SCALE GENOMIC DNA]</scope>
    <source>
        <strain evidence="8 9">CBS 789</strain>
    </source>
</reference>
<evidence type="ECO:0000313" key="9">
    <source>
        <dbReference type="Proteomes" id="UP000054251"/>
    </source>
</evidence>
<keyword evidence="9" id="KW-1185">Reference proteome</keyword>
<name>A0A0V1PTC1_9ASCO</name>
<feature type="transmembrane region" description="Helical" evidence="6">
    <location>
        <begin position="182"/>
        <end position="205"/>
    </location>
</feature>
<evidence type="ECO:0000256" key="3">
    <source>
        <dbReference type="ARBA" id="ARBA00022989"/>
    </source>
</evidence>
<accession>A0A0V1PTC1</accession>
<feature type="compositionally biased region" description="Polar residues" evidence="5">
    <location>
        <begin position="253"/>
        <end position="267"/>
    </location>
</feature>
<sequence>MSGKVGKDNSKYRERASTVLSKMYDKTSDIAGNNSGKNKGIAAGTAASLISLGIDRINQGRTVDETDGLPYSEDELNQLKELESEMDDSKSSHFVDRFMEKLLKHAIPTEGPEKEMLEKRMSDPERLKKPNLSIRILSSNFKRLSSKMSSFFVLQYGVIHIITWRKPTKTLSFLVLYTSICLWPHLILAYPMIFLIFGVMLPAYIHRHPMKTPELIKVKKRGQSILDFFNQSNDTSVIEDLIGNNYDHESGSESDSLQPVSSKSSDVSGMFSKKPVPASKLKDGDVNENIQKKDKTRHVKSQMALFINMRDLQNLTTDVLNGINAAEKFWYETAGFKDERLSTFIFYGVIAATSIVLVFGRFIPWRLIFIQSGWAGLVICHPNSKKYIMSIKKSKLSKEARQKKESKKIEKNDGRFERHDIIIDDSAEVRIVEVYELQNKNMLNNQWSFHRYTSNMFDIKNHARAAGKRPLGVDDLSKVLPPPDWKFDMGYANKWTIDTEPKKFFRERNINNPYLQIPEDEKEGWIYDKLDGVDNLDSTYEFRRRRLSRECYRYSRPPIIPKST</sequence>
<dbReference type="GeneID" id="26841854"/>
<dbReference type="PANTHER" id="PTHR28304:SF1">
    <property type="entry name" value="PEROXISOMAL MEMBRANE PROTEIN PEX28"/>
    <property type="match status" value="1"/>
</dbReference>
<evidence type="ECO:0000313" key="8">
    <source>
        <dbReference type="EMBL" id="KRZ99385.1"/>
    </source>
</evidence>
<feature type="transmembrane region" description="Helical" evidence="6">
    <location>
        <begin position="144"/>
        <end position="162"/>
    </location>
</feature>
<evidence type="ECO:0000256" key="6">
    <source>
        <dbReference type="SAM" id="Phobius"/>
    </source>
</evidence>
<evidence type="ECO:0000256" key="1">
    <source>
        <dbReference type="ARBA" id="ARBA00004141"/>
    </source>
</evidence>
<dbReference type="RefSeq" id="XP_015465488.1">
    <property type="nucleotide sequence ID" value="XM_015613674.1"/>
</dbReference>